<dbReference type="EMBL" id="BLXT01004479">
    <property type="protein sequence ID" value="GFO13097.1"/>
    <property type="molecule type" value="Genomic_DNA"/>
</dbReference>
<sequence>MKRLMKQRWAFCISIHLCGTVAHLLQEFPSRFPHGAKAHARADRIQAELPDLPGSVGECEREETYRSPLSDRLGSQDSQRRAPSQLRLLKVSLFSTATISVLVKASSS</sequence>
<evidence type="ECO:0008006" key="5">
    <source>
        <dbReference type="Google" id="ProtNLM"/>
    </source>
</evidence>
<evidence type="ECO:0000256" key="1">
    <source>
        <dbReference type="SAM" id="MobiDB-lite"/>
    </source>
</evidence>
<evidence type="ECO:0000256" key="2">
    <source>
        <dbReference type="SAM" id="SignalP"/>
    </source>
</evidence>
<accession>A0AAV4B1X2</accession>
<protein>
    <recommendedName>
        <fullName evidence="5">Secreted protein</fullName>
    </recommendedName>
</protein>
<reference evidence="3 4" key="1">
    <citation type="journal article" date="2021" name="Elife">
        <title>Chloroplast acquisition without the gene transfer in kleptoplastic sea slugs, Plakobranchus ocellatus.</title>
        <authorList>
            <person name="Maeda T."/>
            <person name="Takahashi S."/>
            <person name="Yoshida T."/>
            <person name="Shimamura S."/>
            <person name="Takaki Y."/>
            <person name="Nagai Y."/>
            <person name="Toyoda A."/>
            <person name="Suzuki Y."/>
            <person name="Arimoto A."/>
            <person name="Ishii H."/>
            <person name="Satoh N."/>
            <person name="Nishiyama T."/>
            <person name="Hasebe M."/>
            <person name="Maruyama T."/>
            <person name="Minagawa J."/>
            <person name="Obokata J."/>
            <person name="Shigenobu S."/>
        </authorList>
    </citation>
    <scope>NUCLEOTIDE SEQUENCE [LARGE SCALE GENOMIC DNA]</scope>
</reference>
<proteinExistence type="predicted"/>
<dbReference type="AlphaFoldDB" id="A0AAV4B1X2"/>
<name>A0AAV4B1X2_9GAST</name>
<organism evidence="3 4">
    <name type="scientific">Plakobranchus ocellatus</name>
    <dbReference type="NCBI Taxonomy" id="259542"/>
    <lineage>
        <taxon>Eukaryota</taxon>
        <taxon>Metazoa</taxon>
        <taxon>Spiralia</taxon>
        <taxon>Lophotrochozoa</taxon>
        <taxon>Mollusca</taxon>
        <taxon>Gastropoda</taxon>
        <taxon>Heterobranchia</taxon>
        <taxon>Euthyneura</taxon>
        <taxon>Panpulmonata</taxon>
        <taxon>Sacoglossa</taxon>
        <taxon>Placobranchoidea</taxon>
        <taxon>Plakobranchidae</taxon>
        <taxon>Plakobranchus</taxon>
    </lineage>
</organism>
<feature type="signal peptide" evidence="2">
    <location>
        <begin position="1"/>
        <end position="22"/>
    </location>
</feature>
<evidence type="ECO:0000313" key="4">
    <source>
        <dbReference type="Proteomes" id="UP000735302"/>
    </source>
</evidence>
<keyword evidence="2" id="KW-0732">Signal</keyword>
<comment type="caution">
    <text evidence="3">The sequence shown here is derived from an EMBL/GenBank/DDBJ whole genome shotgun (WGS) entry which is preliminary data.</text>
</comment>
<gene>
    <name evidence="3" type="ORF">PoB_003960200</name>
</gene>
<keyword evidence="4" id="KW-1185">Reference proteome</keyword>
<evidence type="ECO:0000313" key="3">
    <source>
        <dbReference type="EMBL" id="GFO13097.1"/>
    </source>
</evidence>
<dbReference type="Proteomes" id="UP000735302">
    <property type="component" value="Unassembled WGS sequence"/>
</dbReference>
<feature type="region of interest" description="Disordered" evidence="1">
    <location>
        <begin position="51"/>
        <end position="82"/>
    </location>
</feature>
<feature type="chain" id="PRO_5043819916" description="Secreted protein" evidence="2">
    <location>
        <begin position="23"/>
        <end position="108"/>
    </location>
</feature>